<keyword evidence="3 6" id="KW-0285">Flavoprotein</keyword>
<dbReference type="GO" id="GO:0016614">
    <property type="term" value="F:oxidoreductase activity, acting on CH-OH group of donors"/>
    <property type="evidence" value="ECO:0007669"/>
    <property type="project" value="InterPro"/>
</dbReference>
<evidence type="ECO:0000256" key="6">
    <source>
        <dbReference type="RuleBase" id="RU003968"/>
    </source>
</evidence>
<evidence type="ECO:0000259" key="8">
    <source>
        <dbReference type="PROSITE" id="PS00623"/>
    </source>
</evidence>
<keyword evidence="4 5" id="KW-0274">FAD</keyword>
<dbReference type="PROSITE" id="PS00624">
    <property type="entry name" value="GMC_OXRED_2"/>
    <property type="match status" value="1"/>
</dbReference>
<evidence type="ECO:0000256" key="1">
    <source>
        <dbReference type="ARBA" id="ARBA00001974"/>
    </source>
</evidence>
<accession>A0A813GH87</accession>
<dbReference type="OMA" id="NYPWIHI"/>
<evidence type="ECO:0000313" key="10">
    <source>
        <dbReference type="EMBL" id="CAE8624471.1"/>
    </source>
</evidence>
<dbReference type="InterPro" id="IPR012132">
    <property type="entry name" value="GMC_OxRdtase"/>
</dbReference>
<dbReference type="PIRSF" id="PIRSF000137">
    <property type="entry name" value="Alcohol_oxidase"/>
    <property type="match status" value="1"/>
</dbReference>
<dbReference type="EMBL" id="CAJNNV010028407">
    <property type="protein sequence ID" value="CAE8624471.1"/>
    <property type="molecule type" value="Genomic_DNA"/>
</dbReference>
<organism evidence="10 11">
    <name type="scientific">Polarella glacialis</name>
    <name type="common">Dinoflagellate</name>
    <dbReference type="NCBI Taxonomy" id="89957"/>
    <lineage>
        <taxon>Eukaryota</taxon>
        <taxon>Sar</taxon>
        <taxon>Alveolata</taxon>
        <taxon>Dinophyceae</taxon>
        <taxon>Suessiales</taxon>
        <taxon>Suessiaceae</taxon>
        <taxon>Polarella</taxon>
    </lineage>
</organism>
<feature type="binding site" evidence="5">
    <location>
        <position position="321"/>
    </location>
    <ligand>
        <name>FAD</name>
        <dbReference type="ChEBI" id="CHEBI:57692"/>
    </ligand>
</feature>
<evidence type="ECO:0000256" key="2">
    <source>
        <dbReference type="ARBA" id="ARBA00010790"/>
    </source>
</evidence>
<dbReference type="PANTHER" id="PTHR11552">
    <property type="entry name" value="GLUCOSE-METHANOL-CHOLINE GMC OXIDOREDUCTASE"/>
    <property type="match status" value="1"/>
</dbReference>
<name>A0A813GH87_POLGL</name>
<evidence type="ECO:0000259" key="9">
    <source>
        <dbReference type="PROSITE" id="PS00624"/>
    </source>
</evidence>
<dbReference type="Gene3D" id="3.30.560.10">
    <property type="entry name" value="Glucose Oxidase, domain 3"/>
    <property type="match status" value="1"/>
</dbReference>
<feature type="region of interest" description="Disordered" evidence="7">
    <location>
        <begin position="62"/>
        <end position="81"/>
    </location>
</feature>
<evidence type="ECO:0000313" key="11">
    <source>
        <dbReference type="Proteomes" id="UP000654075"/>
    </source>
</evidence>
<dbReference type="Proteomes" id="UP000654075">
    <property type="component" value="Unassembled WGS sequence"/>
</dbReference>
<dbReference type="OrthoDB" id="269227at2759"/>
<dbReference type="PANTHER" id="PTHR11552:SF147">
    <property type="entry name" value="CHOLINE DEHYDROGENASE, MITOCHONDRIAL"/>
    <property type="match status" value="1"/>
</dbReference>
<evidence type="ECO:0000256" key="7">
    <source>
        <dbReference type="SAM" id="MobiDB-lite"/>
    </source>
</evidence>
<comment type="caution">
    <text evidence="10">The sequence shown here is derived from an EMBL/GenBank/DDBJ whole genome shotgun (WGS) entry which is preliminary data.</text>
</comment>
<dbReference type="InterPro" id="IPR007867">
    <property type="entry name" value="GMC_OxRtase_C"/>
</dbReference>
<keyword evidence="11" id="KW-1185">Reference proteome</keyword>
<feature type="domain" description="Glucose-methanol-choline oxidoreductase N-terminal" evidence="9">
    <location>
        <begin position="362"/>
        <end position="376"/>
    </location>
</feature>
<dbReference type="SUPFAM" id="SSF51905">
    <property type="entry name" value="FAD/NAD(P)-binding domain"/>
    <property type="match status" value="1"/>
</dbReference>
<dbReference type="Pfam" id="PF05199">
    <property type="entry name" value="GMC_oxred_C"/>
    <property type="match status" value="1"/>
</dbReference>
<dbReference type="AlphaFoldDB" id="A0A813GH87"/>
<sequence>MVTAGSRRPFKLLSCFPCFYSETPHASAIGRLTRDMVPVAPSPSESSAWHRLRVLQQHLDHQPPPSCAAAGGLGSPSATSSTPSLGRALAAEYDFVVVGAGSAGCVLAARLSEDPTVSVLLLEAGGSNQSFAVRSPFLTCPTLQNSERDWAFRSEPQAEQKDRVSYWPRGKTLGGSSSINYMLYVRGDPRNFDFWAQELGCEGWAFKDVLPFFKKSEDYLGSSTSCSEGPDSHHGKGGCLKVTHMKDGQFATKDINQRFVESCQAAGMSKNDDYNGPTQEGASLPQITVNEAVRCDTASAFLFQSGALQRPNLTVATGQMVTRVIFQGTTASGVAFRPDSKTVSSKPEQIVRAGREVILSAGAVCTPWLLQLSGVGRAEHLTEHKIPVVADLPGVGQNLQDHLFYAILVDMKPGCSSGFVPSKPLHLARALLEYSLLGKGIASFPYISAMSFSRSGLTPEHHGNDLQLHVIPFVFKDPKLTEKNIGIKPEDMPDPSELPDEGLMILPTLILPRSSGSISLRSADPGDYPVIQPSYLTDPVDMEILTEGYRLVERVVASPPLAEVCAGIHPDFMIPHAPGSDEYVKEHIRKGSITVYHPAGTAKMGCPLDPMAVVDTSLRVRGLSGLRVADASIMPKIISGNTNAPSIMIGERAAHMIKTSWGMKL</sequence>
<dbReference type="GO" id="GO:0050660">
    <property type="term" value="F:flavin adenine dinucleotide binding"/>
    <property type="evidence" value="ECO:0007669"/>
    <property type="project" value="InterPro"/>
</dbReference>
<dbReference type="InterPro" id="IPR036188">
    <property type="entry name" value="FAD/NAD-bd_sf"/>
</dbReference>
<comment type="cofactor">
    <cofactor evidence="1 5">
        <name>FAD</name>
        <dbReference type="ChEBI" id="CHEBI:57692"/>
    </cofactor>
</comment>
<dbReference type="PROSITE" id="PS00623">
    <property type="entry name" value="GMC_OXRED_1"/>
    <property type="match status" value="1"/>
</dbReference>
<gene>
    <name evidence="10" type="ORF">PGLA1383_LOCUS41595</name>
</gene>
<reference evidence="10" key="1">
    <citation type="submission" date="2021-02" db="EMBL/GenBank/DDBJ databases">
        <authorList>
            <person name="Dougan E. K."/>
            <person name="Rhodes N."/>
            <person name="Thang M."/>
            <person name="Chan C."/>
        </authorList>
    </citation>
    <scope>NUCLEOTIDE SEQUENCE</scope>
</reference>
<proteinExistence type="inferred from homology"/>
<dbReference type="Pfam" id="PF00732">
    <property type="entry name" value="GMC_oxred_N"/>
    <property type="match status" value="1"/>
</dbReference>
<evidence type="ECO:0000256" key="3">
    <source>
        <dbReference type="ARBA" id="ARBA00022630"/>
    </source>
</evidence>
<comment type="similarity">
    <text evidence="2 6">Belongs to the GMC oxidoreductase family.</text>
</comment>
<dbReference type="SUPFAM" id="SSF54373">
    <property type="entry name" value="FAD-linked reductases, C-terminal domain"/>
    <property type="match status" value="1"/>
</dbReference>
<dbReference type="InterPro" id="IPR000172">
    <property type="entry name" value="GMC_OxRdtase_N"/>
</dbReference>
<feature type="domain" description="Glucose-methanol-choline oxidoreductase N-terminal" evidence="8">
    <location>
        <begin position="170"/>
        <end position="193"/>
    </location>
</feature>
<evidence type="ECO:0000256" key="5">
    <source>
        <dbReference type="PIRSR" id="PIRSR000137-2"/>
    </source>
</evidence>
<evidence type="ECO:0000256" key="4">
    <source>
        <dbReference type="ARBA" id="ARBA00022827"/>
    </source>
</evidence>
<protein>
    <recommendedName>
        <fullName evidence="8 9">Glucose-methanol-choline oxidoreductase N-terminal domain-containing protein</fullName>
    </recommendedName>
</protein>
<dbReference type="Gene3D" id="3.50.50.60">
    <property type="entry name" value="FAD/NAD(P)-binding domain"/>
    <property type="match status" value="1"/>
</dbReference>